<keyword evidence="2" id="KW-1185">Reference proteome</keyword>
<dbReference type="EMBL" id="BMAT01011145">
    <property type="protein sequence ID" value="GFR67372.1"/>
    <property type="molecule type" value="Genomic_DNA"/>
</dbReference>
<organism evidence="1 2">
    <name type="scientific">Elysia marginata</name>
    <dbReference type="NCBI Taxonomy" id="1093978"/>
    <lineage>
        <taxon>Eukaryota</taxon>
        <taxon>Metazoa</taxon>
        <taxon>Spiralia</taxon>
        <taxon>Lophotrochozoa</taxon>
        <taxon>Mollusca</taxon>
        <taxon>Gastropoda</taxon>
        <taxon>Heterobranchia</taxon>
        <taxon>Euthyneura</taxon>
        <taxon>Panpulmonata</taxon>
        <taxon>Sacoglossa</taxon>
        <taxon>Placobranchoidea</taxon>
        <taxon>Plakobranchidae</taxon>
        <taxon>Elysia</taxon>
    </lineage>
</organism>
<evidence type="ECO:0000313" key="1">
    <source>
        <dbReference type="EMBL" id="GFR67372.1"/>
    </source>
</evidence>
<proteinExistence type="predicted"/>
<dbReference type="AlphaFoldDB" id="A0AAV4F1U7"/>
<name>A0AAV4F1U7_9GAST</name>
<sequence>MVKSTNRKLQTFIYTCLRRILKIRWTDKVPNEEIWRQTKQESIDTQKTRRIWGWIGHSFRKPASNTTRQALFWNPQGEKKTGPASEYLEAKHRRRTKEMGDHLAQVTEDCPKQSAIADGC</sequence>
<accession>A0AAV4F1U7</accession>
<reference evidence="1 2" key="1">
    <citation type="journal article" date="2021" name="Elife">
        <title>Chloroplast acquisition without the gene transfer in kleptoplastic sea slugs, Plakobranchus ocellatus.</title>
        <authorList>
            <person name="Maeda T."/>
            <person name="Takahashi S."/>
            <person name="Yoshida T."/>
            <person name="Shimamura S."/>
            <person name="Takaki Y."/>
            <person name="Nagai Y."/>
            <person name="Toyoda A."/>
            <person name="Suzuki Y."/>
            <person name="Arimoto A."/>
            <person name="Ishii H."/>
            <person name="Satoh N."/>
            <person name="Nishiyama T."/>
            <person name="Hasebe M."/>
            <person name="Maruyama T."/>
            <person name="Minagawa J."/>
            <person name="Obokata J."/>
            <person name="Shigenobu S."/>
        </authorList>
    </citation>
    <scope>NUCLEOTIDE SEQUENCE [LARGE SCALE GENOMIC DNA]</scope>
</reference>
<evidence type="ECO:0000313" key="2">
    <source>
        <dbReference type="Proteomes" id="UP000762676"/>
    </source>
</evidence>
<protein>
    <submittedName>
        <fullName evidence="1">Uncharacterized protein</fullName>
    </submittedName>
</protein>
<gene>
    <name evidence="1" type="ORF">ElyMa_005580700</name>
</gene>
<comment type="caution">
    <text evidence="1">The sequence shown here is derived from an EMBL/GenBank/DDBJ whole genome shotgun (WGS) entry which is preliminary data.</text>
</comment>
<dbReference type="Proteomes" id="UP000762676">
    <property type="component" value="Unassembled WGS sequence"/>
</dbReference>